<dbReference type="Gene3D" id="1.20.5.340">
    <property type="match status" value="1"/>
</dbReference>
<reference evidence="3" key="1">
    <citation type="journal article" date="2020" name="Nature">
        <title>Giant virus diversity and host interactions through global metagenomics.</title>
        <authorList>
            <person name="Schulz F."/>
            <person name="Roux S."/>
            <person name="Paez-Espino D."/>
            <person name="Jungbluth S."/>
            <person name="Walsh D.A."/>
            <person name="Denef V.J."/>
            <person name="McMahon K.D."/>
            <person name="Konstantinidis K.T."/>
            <person name="Eloe-Fadrosh E.A."/>
            <person name="Kyrpides N.C."/>
            <person name="Woyke T."/>
        </authorList>
    </citation>
    <scope>NUCLEOTIDE SEQUENCE</scope>
    <source>
        <strain evidence="3">GVMAG-M-3300023174-111</strain>
    </source>
</reference>
<evidence type="ECO:0000313" key="3">
    <source>
        <dbReference type="EMBL" id="QHT11078.1"/>
    </source>
</evidence>
<sequence length="240" mass="27974">MPIVIPVPVPVYRQPEINRLQDRINSLNRQIADLDRQIRDLDNTDRGLQSNIQTDRGSISTLKRNINTLTTQKQSLIASLSQAQYELEMLNESNILNNSHIDTGIQRADDLADMIVSNKLNSQTYVQNFFNSIRTQTANIRKSYGTIVDNSQTSYAKEHYQTEQTTATNGINFYLFLIYYFLLFILILLLFLIQKTMSIYKKLLWIFILALYPFFIMFIETMFSYVLQFLINMLQTKVPS</sequence>
<keyword evidence="2" id="KW-0812">Transmembrane</keyword>
<evidence type="ECO:0000256" key="2">
    <source>
        <dbReference type="SAM" id="Phobius"/>
    </source>
</evidence>
<accession>A0A6C0D2R4</accession>
<name>A0A6C0D2R4_9ZZZZ</name>
<evidence type="ECO:0000256" key="1">
    <source>
        <dbReference type="SAM" id="Coils"/>
    </source>
</evidence>
<organism evidence="3">
    <name type="scientific">viral metagenome</name>
    <dbReference type="NCBI Taxonomy" id="1070528"/>
    <lineage>
        <taxon>unclassified sequences</taxon>
        <taxon>metagenomes</taxon>
        <taxon>organismal metagenomes</taxon>
    </lineage>
</organism>
<feature type="transmembrane region" description="Helical" evidence="2">
    <location>
        <begin position="173"/>
        <end position="193"/>
    </location>
</feature>
<protein>
    <submittedName>
        <fullName evidence="3">Uncharacterized protein</fullName>
    </submittedName>
</protein>
<dbReference type="SUPFAM" id="SSF46579">
    <property type="entry name" value="Prefoldin"/>
    <property type="match status" value="1"/>
</dbReference>
<proteinExistence type="predicted"/>
<keyword evidence="1" id="KW-0175">Coiled coil</keyword>
<keyword evidence="2" id="KW-0472">Membrane</keyword>
<dbReference type="AlphaFoldDB" id="A0A6C0D2R4"/>
<keyword evidence="2" id="KW-1133">Transmembrane helix</keyword>
<dbReference type="EMBL" id="MN739531">
    <property type="protein sequence ID" value="QHT11078.1"/>
    <property type="molecule type" value="Genomic_DNA"/>
</dbReference>
<feature type="coiled-coil region" evidence="1">
    <location>
        <begin position="17"/>
        <end position="44"/>
    </location>
</feature>
<feature type="transmembrane region" description="Helical" evidence="2">
    <location>
        <begin position="205"/>
        <end position="231"/>
    </location>
</feature>